<accession>A0ABW6P5X6</accession>
<comment type="caution">
    <text evidence="1">The sequence shown here is derived from an EMBL/GenBank/DDBJ whole genome shotgun (WGS) entry which is preliminary data.</text>
</comment>
<dbReference type="Proteomes" id="UP001601442">
    <property type="component" value="Unassembled WGS sequence"/>
</dbReference>
<evidence type="ECO:0000313" key="1">
    <source>
        <dbReference type="EMBL" id="MFF0498556.1"/>
    </source>
</evidence>
<proteinExistence type="predicted"/>
<sequence length="138" mass="14867">MTEAPYCSLVASFIGSCKGDPMDDAFESRTPTKGIATMAPKTTDPLMSKTKAELVRMIRQLSDTIGSVPTDAYGFSARVSDVQRDGYGNHVVTLEVNADAAAMAVYDIREGAEMILTNDEMISDVDVFEYVEVPEAAA</sequence>
<protein>
    <submittedName>
        <fullName evidence="1">Uncharacterized protein</fullName>
    </submittedName>
</protein>
<reference evidence="1 2" key="1">
    <citation type="submission" date="2024-10" db="EMBL/GenBank/DDBJ databases">
        <title>The Natural Products Discovery Center: Release of the First 8490 Sequenced Strains for Exploring Actinobacteria Biosynthetic Diversity.</title>
        <authorList>
            <person name="Kalkreuter E."/>
            <person name="Kautsar S.A."/>
            <person name="Yang D."/>
            <person name="Bader C.D."/>
            <person name="Teijaro C.N."/>
            <person name="Fluegel L."/>
            <person name="Davis C.M."/>
            <person name="Simpson J.R."/>
            <person name="Lauterbach L."/>
            <person name="Steele A.D."/>
            <person name="Gui C."/>
            <person name="Meng S."/>
            <person name="Li G."/>
            <person name="Viehrig K."/>
            <person name="Ye F."/>
            <person name="Su P."/>
            <person name="Kiefer A.F."/>
            <person name="Nichols A."/>
            <person name="Cepeda A.J."/>
            <person name="Yan W."/>
            <person name="Fan B."/>
            <person name="Jiang Y."/>
            <person name="Adhikari A."/>
            <person name="Zheng C.-J."/>
            <person name="Schuster L."/>
            <person name="Cowan T.M."/>
            <person name="Smanski M.J."/>
            <person name="Chevrette M.G."/>
            <person name="De Carvalho L.P.S."/>
            <person name="Shen B."/>
        </authorList>
    </citation>
    <scope>NUCLEOTIDE SEQUENCE [LARGE SCALE GENOMIC DNA]</scope>
    <source>
        <strain evidence="1 2">NPDC004119</strain>
    </source>
</reference>
<evidence type="ECO:0000313" key="2">
    <source>
        <dbReference type="Proteomes" id="UP001601442"/>
    </source>
</evidence>
<dbReference type="RefSeq" id="WP_387396131.1">
    <property type="nucleotide sequence ID" value="NZ_JBIAMT010000003.1"/>
</dbReference>
<dbReference type="EMBL" id="JBIAMT010000003">
    <property type="protein sequence ID" value="MFF0498556.1"/>
    <property type="molecule type" value="Genomic_DNA"/>
</dbReference>
<gene>
    <name evidence="1" type="ORF">ACFYU5_19275</name>
</gene>
<name>A0ABW6P5X6_9NOCA</name>
<keyword evidence="2" id="KW-1185">Reference proteome</keyword>
<organism evidence="1 2">
    <name type="scientific">Nocardia aobensis</name>
    <dbReference type="NCBI Taxonomy" id="257277"/>
    <lineage>
        <taxon>Bacteria</taxon>
        <taxon>Bacillati</taxon>
        <taxon>Actinomycetota</taxon>
        <taxon>Actinomycetes</taxon>
        <taxon>Mycobacteriales</taxon>
        <taxon>Nocardiaceae</taxon>
        <taxon>Nocardia</taxon>
    </lineage>
</organism>